<dbReference type="SUPFAM" id="SSF49265">
    <property type="entry name" value="Fibronectin type III"/>
    <property type="match status" value="1"/>
</dbReference>
<organism evidence="4 5">
    <name type="scientific">Spirosoma soli</name>
    <dbReference type="NCBI Taxonomy" id="1770529"/>
    <lineage>
        <taxon>Bacteria</taxon>
        <taxon>Pseudomonadati</taxon>
        <taxon>Bacteroidota</taxon>
        <taxon>Cytophagia</taxon>
        <taxon>Cytophagales</taxon>
        <taxon>Cytophagaceae</taxon>
        <taxon>Spirosoma</taxon>
    </lineage>
</organism>
<gene>
    <name evidence="4" type="ORF">ACFSUS_06230</name>
</gene>
<dbReference type="InterPro" id="IPR013783">
    <property type="entry name" value="Ig-like_fold"/>
</dbReference>
<dbReference type="Gene3D" id="2.60.40.10">
    <property type="entry name" value="Immunoglobulins"/>
    <property type="match status" value="1"/>
</dbReference>
<feature type="domain" description="VWFD" evidence="3">
    <location>
        <begin position="200"/>
        <end position="391"/>
    </location>
</feature>
<dbReference type="InterPro" id="IPR036116">
    <property type="entry name" value="FN3_sf"/>
</dbReference>
<keyword evidence="5" id="KW-1185">Reference proteome</keyword>
<feature type="compositionally biased region" description="Polar residues" evidence="1">
    <location>
        <begin position="21"/>
        <end position="31"/>
    </location>
</feature>
<dbReference type="Proteomes" id="UP001597469">
    <property type="component" value="Unassembled WGS sequence"/>
</dbReference>
<accession>A0ABW5M1S5</accession>
<evidence type="ECO:0000313" key="5">
    <source>
        <dbReference type="Proteomes" id="UP001597469"/>
    </source>
</evidence>
<dbReference type="InterPro" id="IPR001846">
    <property type="entry name" value="VWF_type-D"/>
</dbReference>
<sequence>MTSVIKDNGGSAISQRGHVWSKTNAQPTLSDNKTELGATTGPFPLSLTDQLTNLENNTTYYIRPYAINSVGTAYGPVVQIKTATVPLLPTAPTVGLVLTRAASVSCTNIIENNGGPIIQWGFVWSKTAETPTPTLANNKRELGAALGSAPLSLSSILTDLTPGTAYSVRAFASNVNGAAYSPVASVQSVNELPNAVVDKPQGRSTGDPHFATYDNATYAFRGAGEFTVTKSTTDKFEVQARQQELKSLSSDGSVSFTTGLAINTGNDVVSIYPPNQIYVNKTLIGISKTDQGLSNGGQLNRYVDPYTGRNTVTVKTGQGDNVRIILYDTSIDYYVRPSASRSGKLIGLMGNFDGNNKNDVALPNGTAVVTDYANLYPAYANGWRIDPVASNFVYLNGQTSATFTDSSFPKKDVTISSSQRSQAEQACRTKGVTDPTILEECITDVAVTGNAELATRALDVQSNVGSTSTISIGNFADSNVPLGKLNNAAIANGGVDLTAPAKAGSEVPISRQIDMTGGFECSFEFSGTTEKRVYLKLNSDNGYTYIGLLSSQPAYGIALWDYAMTPSINKRDKSVLDNRLHTLRTVVRPSATGILTQIYLDNDLYYQCQNTQFTSGWFTPYKSISIATYSDVPSNCHIQNVSFKTL</sequence>
<dbReference type="PROSITE" id="PS51233">
    <property type="entry name" value="VWFD"/>
    <property type="match status" value="1"/>
</dbReference>
<dbReference type="EMBL" id="JBHULN010000003">
    <property type="protein sequence ID" value="MFD2570224.1"/>
    <property type="molecule type" value="Genomic_DNA"/>
</dbReference>
<dbReference type="InterPro" id="IPR003961">
    <property type="entry name" value="FN3_dom"/>
</dbReference>
<name>A0ABW5M1S5_9BACT</name>
<reference evidence="5" key="1">
    <citation type="journal article" date="2019" name="Int. J. Syst. Evol. Microbiol.">
        <title>The Global Catalogue of Microorganisms (GCM) 10K type strain sequencing project: providing services to taxonomists for standard genome sequencing and annotation.</title>
        <authorList>
            <consortium name="The Broad Institute Genomics Platform"/>
            <consortium name="The Broad Institute Genome Sequencing Center for Infectious Disease"/>
            <person name="Wu L."/>
            <person name="Ma J."/>
        </authorList>
    </citation>
    <scope>NUCLEOTIDE SEQUENCE [LARGE SCALE GENOMIC DNA]</scope>
    <source>
        <strain evidence="5">KCTC 42805</strain>
    </source>
</reference>
<evidence type="ECO:0000256" key="1">
    <source>
        <dbReference type="SAM" id="MobiDB-lite"/>
    </source>
</evidence>
<evidence type="ECO:0000259" key="2">
    <source>
        <dbReference type="PROSITE" id="PS50853"/>
    </source>
</evidence>
<evidence type="ECO:0000313" key="4">
    <source>
        <dbReference type="EMBL" id="MFD2570224.1"/>
    </source>
</evidence>
<comment type="caution">
    <text evidence="4">The sequence shown here is derived from an EMBL/GenBank/DDBJ whole genome shotgun (WGS) entry which is preliminary data.</text>
</comment>
<dbReference type="SMART" id="SM00216">
    <property type="entry name" value="VWD"/>
    <property type="match status" value="1"/>
</dbReference>
<proteinExistence type="predicted"/>
<evidence type="ECO:0000259" key="3">
    <source>
        <dbReference type="PROSITE" id="PS51233"/>
    </source>
</evidence>
<dbReference type="RefSeq" id="WP_381520635.1">
    <property type="nucleotide sequence ID" value="NZ_JBHULN010000003.1"/>
</dbReference>
<protein>
    <submittedName>
        <fullName evidence="4">VWD domain-containing protein</fullName>
    </submittedName>
</protein>
<dbReference type="Pfam" id="PF00094">
    <property type="entry name" value="VWD"/>
    <property type="match status" value="1"/>
</dbReference>
<feature type="region of interest" description="Disordered" evidence="1">
    <location>
        <begin position="1"/>
        <end position="41"/>
    </location>
</feature>
<dbReference type="PANTHER" id="PTHR13802">
    <property type="entry name" value="MUCIN 4-RELATED"/>
    <property type="match status" value="1"/>
</dbReference>
<dbReference type="PANTHER" id="PTHR13802:SF65">
    <property type="entry name" value="NIDOGEN"/>
    <property type="match status" value="1"/>
</dbReference>
<dbReference type="PROSITE" id="PS50853">
    <property type="entry name" value="FN3"/>
    <property type="match status" value="1"/>
</dbReference>
<feature type="domain" description="Fibronectin type-III" evidence="2">
    <location>
        <begin position="88"/>
        <end position="195"/>
    </location>
</feature>
<dbReference type="InterPro" id="IPR051495">
    <property type="entry name" value="Epithelial_Barrier/Signaling"/>
</dbReference>